<dbReference type="EMBL" id="JAIMJC010000005">
    <property type="protein sequence ID" value="KAH0524425.1"/>
    <property type="molecule type" value="Genomic_DNA"/>
</dbReference>
<dbReference type="PANTHER" id="PTHR38791">
    <property type="entry name" value="ZN(II)2CYS6 TRANSCRIPTION FACTOR (EUROFUNG)-RELATED-RELATED"/>
    <property type="match status" value="1"/>
</dbReference>
<dbReference type="InterPro" id="IPR036864">
    <property type="entry name" value="Zn2-C6_fun-type_DNA-bd_sf"/>
</dbReference>
<dbReference type="Pfam" id="PF00172">
    <property type="entry name" value="Zn_clus"/>
    <property type="match status" value="1"/>
</dbReference>
<feature type="compositionally biased region" description="Low complexity" evidence="2">
    <location>
        <begin position="73"/>
        <end position="87"/>
    </location>
</feature>
<accession>A0A9P8HAW5</accession>
<dbReference type="AlphaFoldDB" id="A0A9P8HAW5"/>
<evidence type="ECO:0000313" key="5">
    <source>
        <dbReference type="Proteomes" id="UP000826573"/>
    </source>
</evidence>
<sequence>MGSRPTSTACVNCRSRRIKCNESKPRCAQCARAGLVCWGYRSQTELRIVNMAGTQDGSKKKKKHKKRSNNPNDSDSTAADKASSSSSRRQQHGELLSLPRFNFSIPTESVAQVFFFRHYSMTGANKFYAIQSATGLPTAKMLGIWAVGLAGVANSEKDHGVMALARTKYGLTLHSINDAIQKRGEATTECTVGAVVMMAMFEIIACRDSSSLEAWVCHTQAAATLIRHWSEDEWKRAIDIRPFLHLFYLLAMSCLIRRVPVPTHIRELCRSSPALISDMDLLPARQLFGIICRFTDLYSLENTDQVTRITEMVSRAVSLEEELLSWESNLPHTYRYTDPDKGHGDPHHVYACAWQVFIWNQYRICRILVHTMLLRYLDSLALPVTQAHPVLMAAHASQQEASRKILATMMLDIRGSVSYILGLYETTKTSNSLSPEHSGMFGLLGSLQVLIGVVDIGGEDADWLSEMLETMGGRWGIGQALVLGRYLRAKSRVGVED</sequence>
<dbReference type="PROSITE" id="PS00463">
    <property type="entry name" value="ZN2_CY6_FUNGAL_1"/>
    <property type="match status" value="1"/>
</dbReference>
<dbReference type="GO" id="GO:0008270">
    <property type="term" value="F:zinc ion binding"/>
    <property type="evidence" value="ECO:0007669"/>
    <property type="project" value="InterPro"/>
</dbReference>
<dbReference type="SUPFAM" id="SSF57701">
    <property type="entry name" value="Zn2/Cys6 DNA-binding domain"/>
    <property type="match status" value="1"/>
</dbReference>
<feature type="domain" description="Zn(2)-C6 fungal-type" evidence="3">
    <location>
        <begin position="9"/>
        <end position="37"/>
    </location>
</feature>
<evidence type="ECO:0000256" key="1">
    <source>
        <dbReference type="ARBA" id="ARBA00023242"/>
    </source>
</evidence>
<dbReference type="PROSITE" id="PS50048">
    <property type="entry name" value="ZN2_CY6_FUNGAL_2"/>
    <property type="match status" value="1"/>
</dbReference>
<reference evidence="4 5" key="1">
    <citation type="submission" date="2021-08" db="EMBL/GenBank/DDBJ databases">
        <title>The highly contiguous genome resource for Trichoderma semiorbis FJ059, a fungal antagonistic to plant pathogens.</title>
        <authorList>
            <person name="Liu T."/>
        </authorList>
    </citation>
    <scope>NUCLEOTIDE SEQUENCE [LARGE SCALE GENOMIC DNA]</scope>
    <source>
        <strain evidence="4 5">FJ059</strain>
    </source>
</reference>
<protein>
    <recommendedName>
        <fullName evidence="3">Zn(2)-C6 fungal-type domain-containing protein</fullName>
    </recommendedName>
</protein>
<comment type="caution">
    <text evidence="4">The sequence shown here is derived from an EMBL/GenBank/DDBJ whole genome shotgun (WGS) entry which is preliminary data.</text>
</comment>
<proteinExistence type="predicted"/>
<evidence type="ECO:0000256" key="2">
    <source>
        <dbReference type="SAM" id="MobiDB-lite"/>
    </source>
</evidence>
<name>A0A9P8HAW5_9HYPO</name>
<feature type="compositionally biased region" description="Basic residues" evidence="2">
    <location>
        <begin position="59"/>
        <end position="68"/>
    </location>
</feature>
<dbReference type="GO" id="GO:0000981">
    <property type="term" value="F:DNA-binding transcription factor activity, RNA polymerase II-specific"/>
    <property type="evidence" value="ECO:0007669"/>
    <property type="project" value="InterPro"/>
</dbReference>
<evidence type="ECO:0000313" key="4">
    <source>
        <dbReference type="EMBL" id="KAH0524425.1"/>
    </source>
</evidence>
<dbReference type="InterPro" id="IPR001138">
    <property type="entry name" value="Zn2Cys6_DnaBD"/>
</dbReference>
<dbReference type="CDD" id="cd12148">
    <property type="entry name" value="fungal_TF_MHR"/>
    <property type="match status" value="1"/>
</dbReference>
<dbReference type="Proteomes" id="UP000826573">
    <property type="component" value="Unassembled WGS sequence"/>
</dbReference>
<feature type="region of interest" description="Disordered" evidence="2">
    <location>
        <begin position="51"/>
        <end position="91"/>
    </location>
</feature>
<evidence type="ECO:0000259" key="3">
    <source>
        <dbReference type="PROSITE" id="PS50048"/>
    </source>
</evidence>
<dbReference type="Gene3D" id="4.10.240.10">
    <property type="entry name" value="Zn(2)-C6 fungal-type DNA-binding domain"/>
    <property type="match status" value="1"/>
</dbReference>
<keyword evidence="5" id="KW-1185">Reference proteome</keyword>
<dbReference type="SMART" id="SM00066">
    <property type="entry name" value="GAL4"/>
    <property type="match status" value="1"/>
</dbReference>
<gene>
    <name evidence="4" type="ORF">TsFJ059_006939</name>
</gene>
<organism evidence="4 5">
    <name type="scientific">Trichoderma semiorbis</name>
    <dbReference type="NCBI Taxonomy" id="1491008"/>
    <lineage>
        <taxon>Eukaryota</taxon>
        <taxon>Fungi</taxon>
        <taxon>Dikarya</taxon>
        <taxon>Ascomycota</taxon>
        <taxon>Pezizomycotina</taxon>
        <taxon>Sordariomycetes</taxon>
        <taxon>Hypocreomycetidae</taxon>
        <taxon>Hypocreales</taxon>
        <taxon>Hypocreaceae</taxon>
        <taxon>Trichoderma</taxon>
    </lineage>
</organism>
<keyword evidence="1" id="KW-0539">Nucleus</keyword>
<dbReference type="CDD" id="cd00067">
    <property type="entry name" value="GAL4"/>
    <property type="match status" value="1"/>
</dbReference>
<dbReference type="InterPro" id="IPR053175">
    <property type="entry name" value="DHMBA_Reg_Transcription_Factor"/>
</dbReference>